<sequence>MNPSRIFRQPNKVRHALYAMGALAASFAITSVPALADDSKQLGKTPVAIAIHGGAGTILKSSMTPEKEADYKSVLTQAVQHGYALLQKGEKGEVAVVETIKILESSPLFNAGIGAVYTFDGEHELDASIMHGGSKNAGAVAGVKTIRSPIEAALLVMNESPHVMLSGRGAEDYAKENGLEQVDNTVFDTEFRKQALDKAKARMQQVSNGYGSQEGNERFGTVGAVVLDSNGNIVAGTSTGGMTAKRYGRIGDSPVIGAGTYADNESCAVSATGHGEYFIRYNVAADICARMKYQGVSLSDAANTVVNDVLVKAGGDGGVIAIDAKGNVAMPFNSAGMYRASVDINGKVKVAIYKD</sequence>
<dbReference type="AlphaFoldDB" id="A0A126PYZ4"/>
<feature type="binding site" evidence="6">
    <location>
        <begin position="272"/>
        <end position="275"/>
    </location>
    <ligand>
        <name>substrate</name>
    </ligand>
</feature>
<accession>A0A126PYZ4</accession>
<name>A0A126PYZ4_ALTMA</name>
<evidence type="ECO:0000256" key="5">
    <source>
        <dbReference type="PIRSR" id="PIRSR600246-1"/>
    </source>
</evidence>
<dbReference type="OrthoDB" id="9780217at2"/>
<keyword evidence="2" id="KW-0378">Hydrolase</keyword>
<evidence type="ECO:0000256" key="2">
    <source>
        <dbReference type="ARBA" id="ARBA00022801"/>
    </source>
</evidence>
<evidence type="ECO:0000256" key="1">
    <source>
        <dbReference type="ARBA" id="ARBA00022670"/>
    </source>
</evidence>
<feature type="binding site" evidence="6">
    <location>
        <begin position="249"/>
        <end position="252"/>
    </location>
    <ligand>
        <name>substrate</name>
    </ligand>
</feature>
<evidence type="ECO:0000313" key="9">
    <source>
        <dbReference type="EMBL" id="AMJ98192.1"/>
    </source>
</evidence>
<dbReference type="GO" id="GO:0016811">
    <property type="term" value="F:hydrolase activity, acting on carbon-nitrogen (but not peptide) bonds, in linear amides"/>
    <property type="evidence" value="ECO:0007669"/>
    <property type="project" value="UniProtKB-ARBA"/>
</dbReference>
<feature type="signal peptide" evidence="8">
    <location>
        <begin position="1"/>
        <end position="36"/>
    </location>
</feature>
<keyword evidence="8" id="KW-0732">Signal</keyword>
<reference evidence="9 10" key="1">
    <citation type="submission" date="2015-12" db="EMBL/GenBank/DDBJ databases">
        <authorList>
            <person name="Shamseldin A."/>
            <person name="Moawad H."/>
            <person name="Abd El-Rahim W.M."/>
            <person name="Sadowsky M.J."/>
        </authorList>
    </citation>
    <scope>NUCLEOTIDE SEQUENCE [LARGE SCALE GENOMIC DNA]</scope>
    <source>
        <strain evidence="9 10">D7</strain>
    </source>
</reference>
<feature type="site" description="Cleavage; by autolysis" evidence="7">
    <location>
        <begin position="220"/>
        <end position="221"/>
    </location>
</feature>
<dbReference type="PANTHER" id="PTHR10188:SF6">
    <property type="entry name" value="N(4)-(BETA-N-ACETYLGLUCOSAMINYL)-L-ASPARAGINASE"/>
    <property type="match status" value="1"/>
</dbReference>
<dbReference type="PANTHER" id="PTHR10188">
    <property type="entry name" value="L-ASPARAGINASE"/>
    <property type="match status" value="1"/>
</dbReference>
<dbReference type="EMBL" id="CP014323">
    <property type="protein sequence ID" value="AMJ98192.1"/>
    <property type="molecule type" value="Genomic_DNA"/>
</dbReference>
<evidence type="ECO:0000256" key="4">
    <source>
        <dbReference type="ARBA" id="ARBA00069124"/>
    </source>
</evidence>
<feature type="active site" description="Nucleophile" evidence="5">
    <location>
        <position position="221"/>
    </location>
</feature>
<protein>
    <recommendedName>
        <fullName evidence="4">Isoaspartyl peptidase</fullName>
    </recommendedName>
</protein>
<evidence type="ECO:0000256" key="7">
    <source>
        <dbReference type="PIRSR" id="PIRSR600246-3"/>
    </source>
</evidence>
<dbReference type="Proteomes" id="UP000063991">
    <property type="component" value="Chromosome"/>
</dbReference>
<dbReference type="Gene3D" id="3.60.20.30">
    <property type="entry name" value="(Glycosyl)asparaginase"/>
    <property type="match status" value="1"/>
</dbReference>
<evidence type="ECO:0000256" key="3">
    <source>
        <dbReference type="ARBA" id="ARBA00022813"/>
    </source>
</evidence>
<dbReference type="Pfam" id="PF01112">
    <property type="entry name" value="Asparaginase_2"/>
    <property type="match status" value="1"/>
</dbReference>
<evidence type="ECO:0000256" key="6">
    <source>
        <dbReference type="PIRSR" id="PIRSR600246-2"/>
    </source>
</evidence>
<dbReference type="FunFam" id="3.60.20.30:FF:000001">
    <property type="entry name" value="Isoaspartyl peptidase/L-asparaginase"/>
    <property type="match status" value="1"/>
</dbReference>
<dbReference type="InterPro" id="IPR029055">
    <property type="entry name" value="Ntn_hydrolases_N"/>
</dbReference>
<dbReference type="GO" id="GO:0008233">
    <property type="term" value="F:peptidase activity"/>
    <property type="evidence" value="ECO:0007669"/>
    <property type="project" value="UniProtKB-KW"/>
</dbReference>
<dbReference type="GO" id="GO:0006508">
    <property type="term" value="P:proteolysis"/>
    <property type="evidence" value="ECO:0007669"/>
    <property type="project" value="UniProtKB-KW"/>
</dbReference>
<keyword evidence="1" id="KW-0645">Protease</keyword>
<organism evidence="9 10">
    <name type="scientific">Alteromonas macleodii</name>
    <name type="common">Pseudoalteromonas macleodii</name>
    <dbReference type="NCBI Taxonomy" id="28108"/>
    <lineage>
        <taxon>Bacteria</taxon>
        <taxon>Pseudomonadati</taxon>
        <taxon>Pseudomonadota</taxon>
        <taxon>Gammaproteobacteria</taxon>
        <taxon>Alteromonadales</taxon>
        <taxon>Alteromonadaceae</taxon>
        <taxon>Alteromonas/Salinimonas group</taxon>
        <taxon>Alteromonas</taxon>
    </lineage>
</organism>
<dbReference type="CDD" id="cd04701">
    <property type="entry name" value="Asparaginase_2"/>
    <property type="match status" value="1"/>
</dbReference>
<gene>
    <name evidence="9" type="ORF">AVL55_08460</name>
</gene>
<evidence type="ECO:0000256" key="8">
    <source>
        <dbReference type="SAM" id="SignalP"/>
    </source>
</evidence>
<keyword evidence="3" id="KW-0068">Autocatalytic cleavage</keyword>
<proteinExistence type="predicted"/>
<dbReference type="SUPFAM" id="SSF56235">
    <property type="entry name" value="N-terminal nucleophile aminohydrolases (Ntn hydrolases)"/>
    <property type="match status" value="1"/>
</dbReference>
<dbReference type="InterPro" id="IPR000246">
    <property type="entry name" value="Peptidase_T2"/>
</dbReference>
<feature type="chain" id="PRO_5007272433" description="Isoaspartyl peptidase" evidence="8">
    <location>
        <begin position="37"/>
        <end position="355"/>
    </location>
</feature>
<evidence type="ECO:0000313" key="10">
    <source>
        <dbReference type="Proteomes" id="UP000063991"/>
    </source>
</evidence>